<feature type="region of interest" description="Disordered" evidence="1">
    <location>
        <begin position="16"/>
        <end position="58"/>
    </location>
</feature>
<protein>
    <submittedName>
        <fullName evidence="2">Uncharacterized protein</fullName>
    </submittedName>
</protein>
<dbReference type="AlphaFoldDB" id="A0A7W7K5M1"/>
<feature type="compositionally biased region" description="Basic and acidic residues" evidence="1">
    <location>
        <begin position="36"/>
        <end position="52"/>
    </location>
</feature>
<evidence type="ECO:0000313" key="3">
    <source>
        <dbReference type="Proteomes" id="UP000575241"/>
    </source>
</evidence>
<keyword evidence="3" id="KW-1185">Reference proteome</keyword>
<reference evidence="2 3" key="1">
    <citation type="submission" date="2020-08" db="EMBL/GenBank/DDBJ databases">
        <title>Functional genomics of gut bacteria from endangered species of beetles.</title>
        <authorList>
            <person name="Carlos-Shanley C."/>
        </authorList>
    </citation>
    <scope>NUCLEOTIDE SEQUENCE [LARGE SCALE GENOMIC DNA]</scope>
    <source>
        <strain evidence="2 3">S00224</strain>
    </source>
</reference>
<accession>A0A7W7K5M1</accession>
<evidence type="ECO:0000256" key="1">
    <source>
        <dbReference type="SAM" id="MobiDB-lite"/>
    </source>
</evidence>
<dbReference type="EMBL" id="JACHLN010000004">
    <property type="protein sequence ID" value="MBB4841182.1"/>
    <property type="molecule type" value="Genomic_DNA"/>
</dbReference>
<evidence type="ECO:0000313" key="2">
    <source>
        <dbReference type="EMBL" id="MBB4841182.1"/>
    </source>
</evidence>
<comment type="caution">
    <text evidence="2">The sequence shown here is derived from an EMBL/GenBank/DDBJ whole genome shotgun (WGS) entry which is preliminary data.</text>
</comment>
<dbReference type="RefSeq" id="WP_184170403.1">
    <property type="nucleotide sequence ID" value="NZ_JACHLN010000004.1"/>
</dbReference>
<organism evidence="2 3">
    <name type="scientific">Sphingomonas kyeonggiensis</name>
    <dbReference type="NCBI Taxonomy" id="1268553"/>
    <lineage>
        <taxon>Bacteria</taxon>
        <taxon>Pseudomonadati</taxon>
        <taxon>Pseudomonadota</taxon>
        <taxon>Alphaproteobacteria</taxon>
        <taxon>Sphingomonadales</taxon>
        <taxon>Sphingomonadaceae</taxon>
        <taxon>Sphingomonas</taxon>
    </lineage>
</organism>
<sequence>MGSYRQWATMMQHVHKTHAEGVTEEETEEFLPAQEKTARARREPAERKHSPERGAAQA</sequence>
<dbReference type="Proteomes" id="UP000575241">
    <property type="component" value="Unassembled WGS sequence"/>
</dbReference>
<proteinExistence type="predicted"/>
<gene>
    <name evidence="2" type="ORF">HNP52_004279</name>
</gene>
<name>A0A7W7K5M1_9SPHN</name>